<comment type="function">
    <text evidence="9">Catalyzes the phospholipid dependent N-acylation of the N-terminal cysteine of apolipoprotein, the last step in lipoprotein maturation.</text>
</comment>
<reference evidence="11 12" key="1">
    <citation type="submission" date="2019-03" db="EMBL/GenBank/DDBJ databases">
        <title>Freshwater and sediment microbial communities from various areas in North America, analyzing microbe dynamics in response to fracking.</title>
        <authorList>
            <person name="Lamendella R."/>
        </authorList>
    </citation>
    <scope>NUCLEOTIDE SEQUENCE [LARGE SCALE GENOMIC DNA]</scope>
    <source>
        <strain evidence="11 12">18_TX</strain>
    </source>
</reference>
<feature type="transmembrane region" description="Helical" evidence="9">
    <location>
        <begin position="122"/>
        <end position="143"/>
    </location>
</feature>
<evidence type="ECO:0000259" key="10">
    <source>
        <dbReference type="PROSITE" id="PS50263"/>
    </source>
</evidence>
<dbReference type="NCBIfam" id="TIGR00546">
    <property type="entry name" value="lnt"/>
    <property type="match status" value="1"/>
</dbReference>
<dbReference type="EMBL" id="SNXI01000004">
    <property type="protein sequence ID" value="TDP39033.1"/>
    <property type="molecule type" value="Genomic_DNA"/>
</dbReference>
<accession>A0A4R6PMW1</accession>
<feature type="transmembrane region" description="Helical" evidence="9">
    <location>
        <begin position="38"/>
        <end position="56"/>
    </location>
</feature>
<comment type="similarity">
    <text evidence="2 9">Belongs to the CN hydrolase family. Apolipoprotein N-acyltransferase subfamily.</text>
</comment>
<protein>
    <recommendedName>
        <fullName evidence="9">Apolipoprotein N-acyltransferase</fullName>
        <shortName evidence="9">ALP N-acyltransferase</shortName>
        <ecNumber evidence="9">2.3.1.269</ecNumber>
    </recommendedName>
</protein>
<dbReference type="GO" id="GO:0005886">
    <property type="term" value="C:plasma membrane"/>
    <property type="evidence" value="ECO:0007669"/>
    <property type="project" value="UniProtKB-SubCell"/>
</dbReference>
<feature type="domain" description="CN hydrolase" evidence="10">
    <location>
        <begin position="227"/>
        <end position="477"/>
    </location>
</feature>
<dbReference type="HAMAP" id="MF_01148">
    <property type="entry name" value="Lnt"/>
    <property type="match status" value="1"/>
</dbReference>
<evidence type="ECO:0000256" key="9">
    <source>
        <dbReference type="HAMAP-Rule" id="MF_01148"/>
    </source>
</evidence>
<keyword evidence="4 9" id="KW-0808">Transferase</keyword>
<evidence type="ECO:0000313" key="11">
    <source>
        <dbReference type="EMBL" id="TDP39033.1"/>
    </source>
</evidence>
<keyword evidence="5 9" id="KW-0812">Transmembrane</keyword>
<dbReference type="PANTHER" id="PTHR38686:SF1">
    <property type="entry name" value="APOLIPOPROTEIN N-ACYLTRANSFERASE"/>
    <property type="match status" value="1"/>
</dbReference>
<evidence type="ECO:0000256" key="5">
    <source>
        <dbReference type="ARBA" id="ARBA00022692"/>
    </source>
</evidence>
<feature type="transmembrane region" description="Helical" evidence="9">
    <location>
        <begin position="196"/>
        <end position="215"/>
    </location>
</feature>
<keyword evidence="11" id="KW-0449">Lipoprotein</keyword>
<dbReference type="Pfam" id="PF00795">
    <property type="entry name" value="CN_hydrolase"/>
    <property type="match status" value="1"/>
</dbReference>
<dbReference type="AlphaFoldDB" id="A0A4R6PMW1"/>
<comment type="catalytic activity">
    <reaction evidence="9">
        <text>N-terminal S-1,2-diacyl-sn-glyceryl-L-cysteinyl-[lipoprotein] + a glycerophospholipid = N-acyl-S-1,2-diacyl-sn-glyceryl-L-cysteinyl-[lipoprotein] + a 2-acyl-sn-glycero-3-phospholipid + H(+)</text>
        <dbReference type="Rhea" id="RHEA:48228"/>
        <dbReference type="Rhea" id="RHEA-COMP:14681"/>
        <dbReference type="Rhea" id="RHEA-COMP:14684"/>
        <dbReference type="ChEBI" id="CHEBI:15378"/>
        <dbReference type="ChEBI" id="CHEBI:136912"/>
        <dbReference type="ChEBI" id="CHEBI:140656"/>
        <dbReference type="ChEBI" id="CHEBI:140657"/>
        <dbReference type="ChEBI" id="CHEBI:140660"/>
        <dbReference type="EC" id="2.3.1.269"/>
    </reaction>
</comment>
<comment type="pathway">
    <text evidence="9">Protein modification; lipoprotein biosynthesis (N-acyl transfer).</text>
</comment>
<evidence type="ECO:0000256" key="8">
    <source>
        <dbReference type="ARBA" id="ARBA00023315"/>
    </source>
</evidence>
<dbReference type="Proteomes" id="UP000295531">
    <property type="component" value="Unassembled WGS sequence"/>
</dbReference>
<evidence type="ECO:0000256" key="2">
    <source>
        <dbReference type="ARBA" id="ARBA00010065"/>
    </source>
</evidence>
<keyword evidence="3 9" id="KW-1003">Cell membrane</keyword>
<gene>
    <name evidence="9" type="primary">lnt</name>
    <name evidence="11" type="ORF">DEU29_104140</name>
</gene>
<dbReference type="GO" id="GO:0016410">
    <property type="term" value="F:N-acyltransferase activity"/>
    <property type="evidence" value="ECO:0007669"/>
    <property type="project" value="UniProtKB-UniRule"/>
</dbReference>
<keyword evidence="8 9" id="KW-0012">Acyltransferase</keyword>
<feature type="transmembrane region" description="Helical" evidence="9">
    <location>
        <begin position="63"/>
        <end position="82"/>
    </location>
</feature>
<evidence type="ECO:0000256" key="4">
    <source>
        <dbReference type="ARBA" id="ARBA00022679"/>
    </source>
</evidence>
<dbReference type="SUPFAM" id="SSF56317">
    <property type="entry name" value="Carbon-nitrogen hydrolase"/>
    <property type="match status" value="1"/>
</dbReference>
<organism evidence="11 12">
    <name type="scientific">Idiomarina aquatica</name>
    <dbReference type="NCBI Taxonomy" id="1327752"/>
    <lineage>
        <taxon>Bacteria</taxon>
        <taxon>Pseudomonadati</taxon>
        <taxon>Pseudomonadota</taxon>
        <taxon>Gammaproteobacteria</taxon>
        <taxon>Alteromonadales</taxon>
        <taxon>Idiomarinaceae</taxon>
        <taxon>Idiomarina</taxon>
    </lineage>
</organism>
<feature type="transmembrane region" description="Helical" evidence="9">
    <location>
        <begin position="12"/>
        <end position="32"/>
    </location>
</feature>
<dbReference type="RefSeq" id="WP_243734483.1">
    <property type="nucleotide sequence ID" value="NZ_SNXI01000004.1"/>
</dbReference>
<dbReference type="EC" id="2.3.1.269" evidence="9"/>
<dbReference type="Pfam" id="PF20154">
    <property type="entry name" value="LNT_N"/>
    <property type="match status" value="1"/>
</dbReference>
<sequence length="517" mass="57632">MIASVLTRIKQIAWFRQIILLVLGGLLCFAYAPYSVAILPFWILPLVVYLIGSLTPRQAFNSGFAFGFGWFGAGLSWIYVSIDQYGGMPDAVNVIVLALLVAYLALYPAATFALWRKLCLRSGYWLFSLPLLWLVAETLRGWLFTGFPWLGLGYTQTDALLGGLAPAVGQPGITVALWFIALAIVTGIQQARPQNALLVVVFIVLGWLTPMLQPLKRSPETTSVLLVQGNIQQSLKWQADQQWPNILRYLDLTRPQYQHDIVIWPESAITALEPYADDILYNIDQAASINGAGLITGIIDYDANNDAFYNSVIVLGQEQQQLDSDYQYGHDNRYRKHQLLPIGEFVPFEDVLRPLAPLFNLPMSSFARGSEQQPNLVANDHKLNTAICYEIAFSNQVRLNTQADTDYLLTVSNDTWFGDSHGPWQHMQIAQMRAKELGRPLLRATNNGVSAITDEHGHIIADAPQFTATTVSAEVPQVSGQTWFARFGHSFTWLLAALGLLPWLKAASNRRGQPPQK</sequence>
<dbReference type="InterPro" id="IPR045378">
    <property type="entry name" value="LNT_N"/>
</dbReference>
<feature type="transmembrane region" description="Helical" evidence="9">
    <location>
        <begin position="163"/>
        <end position="184"/>
    </location>
</feature>
<comment type="caution">
    <text evidence="11">The sequence shown here is derived from an EMBL/GenBank/DDBJ whole genome shotgun (WGS) entry which is preliminary data.</text>
</comment>
<dbReference type="InterPro" id="IPR004563">
    <property type="entry name" value="Apolipo_AcylTrfase"/>
</dbReference>
<evidence type="ECO:0000256" key="6">
    <source>
        <dbReference type="ARBA" id="ARBA00022989"/>
    </source>
</evidence>
<dbReference type="GO" id="GO:0042158">
    <property type="term" value="P:lipoprotein biosynthetic process"/>
    <property type="evidence" value="ECO:0007669"/>
    <property type="project" value="UniProtKB-UniRule"/>
</dbReference>
<keyword evidence="6 9" id="KW-1133">Transmembrane helix</keyword>
<dbReference type="CDD" id="cd07571">
    <property type="entry name" value="ALP_N-acyl_transferase"/>
    <property type="match status" value="1"/>
</dbReference>
<dbReference type="PANTHER" id="PTHR38686">
    <property type="entry name" value="APOLIPOPROTEIN N-ACYLTRANSFERASE"/>
    <property type="match status" value="1"/>
</dbReference>
<dbReference type="UniPathway" id="UPA00666"/>
<evidence type="ECO:0000256" key="1">
    <source>
        <dbReference type="ARBA" id="ARBA00004651"/>
    </source>
</evidence>
<dbReference type="PROSITE" id="PS50263">
    <property type="entry name" value="CN_HYDROLASE"/>
    <property type="match status" value="1"/>
</dbReference>
<evidence type="ECO:0000313" key="12">
    <source>
        <dbReference type="Proteomes" id="UP000295531"/>
    </source>
</evidence>
<keyword evidence="12" id="KW-1185">Reference proteome</keyword>
<keyword evidence="7 9" id="KW-0472">Membrane</keyword>
<dbReference type="InterPro" id="IPR036526">
    <property type="entry name" value="C-N_Hydrolase_sf"/>
</dbReference>
<comment type="subcellular location">
    <subcellularLocation>
        <location evidence="1 9">Cell membrane</location>
        <topology evidence="1 9">Multi-pass membrane protein</topology>
    </subcellularLocation>
</comment>
<dbReference type="InterPro" id="IPR003010">
    <property type="entry name" value="C-N_Hydrolase"/>
</dbReference>
<dbReference type="Gene3D" id="3.60.110.10">
    <property type="entry name" value="Carbon-nitrogen hydrolase"/>
    <property type="match status" value="1"/>
</dbReference>
<evidence type="ECO:0000256" key="7">
    <source>
        <dbReference type="ARBA" id="ARBA00023136"/>
    </source>
</evidence>
<evidence type="ECO:0000256" key="3">
    <source>
        <dbReference type="ARBA" id="ARBA00022475"/>
    </source>
</evidence>
<proteinExistence type="inferred from homology"/>
<feature type="transmembrane region" description="Helical" evidence="9">
    <location>
        <begin position="94"/>
        <end position="115"/>
    </location>
</feature>
<name>A0A4R6PMW1_9GAMM</name>